<dbReference type="Proteomes" id="UP000656077">
    <property type="component" value="Unassembled WGS sequence"/>
</dbReference>
<name>A0A964RTD3_9CLOT</name>
<gene>
    <name evidence="1" type="ORF">GKZ28_28140</name>
</gene>
<comment type="caution">
    <text evidence="1">The sequence shown here is derived from an EMBL/GenBank/DDBJ whole genome shotgun (WGS) entry which is preliminary data.</text>
</comment>
<evidence type="ECO:0000313" key="2">
    <source>
        <dbReference type="Proteomes" id="UP000656077"/>
    </source>
</evidence>
<proteinExistence type="predicted"/>
<protein>
    <submittedName>
        <fullName evidence="1">Uncharacterized protein</fullName>
    </submittedName>
</protein>
<dbReference type="EMBL" id="WSRQ01000186">
    <property type="protein sequence ID" value="MVX67472.1"/>
    <property type="molecule type" value="Genomic_DNA"/>
</dbReference>
<organism evidence="1 2">
    <name type="scientific">Clostridium chromiireducens</name>
    <dbReference type="NCBI Taxonomy" id="225345"/>
    <lineage>
        <taxon>Bacteria</taxon>
        <taxon>Bacillati</taxon>
        <taxon>Bacillota</taxon>
        <taxon>Clostridia</taxon>
        <taxon>Eubacteriales</taxon>
        <taxon>Clostridiaceae</taxon>
        <taxon>Clostridium</taxon>
    </lineage>
</organism>
<evidence type="ECO:0000313" key="1">
    <source>
        <dbReference type="EMBL" id="MVX67472.1"/>
    </source>
</evidence>
<dbReference type="RefSeq" id="WP_160361851.1">
    <property type="nucleotide sequence ID" value="NZ_WSRQ01000186.1"/>
</dbReference>
<accession>A0A964RTD3</accession>
<dbReference type="AlphaFoldDB" id="A0A964RTD3"/>
<sequence length="106" mass="12628">MIVELFERRIKANYPKGADINLKRAITWKIAHEDIEKQRNSGILGSLFEVTGFYYNKNRDKFDYWNEEYGGFDYTGKVPTTTIIRKVEMKPKWIYKITSVTKKIIR</sequence>
<reference evidence="1" key="1">
    <citation type="submission" date="2019-12" db="EMBL/GenBank/DDBJ databases">
        <title>Microbes associate with the intestines of laboratory mice.</title>
        <authorList>
            <person name="Navarre W."/>
            <person name="Wong E."/>
        </authorList>
    </citation>
    <scope>NUCLEOTIDE SEQUENCE</scope>
    <source>
        <strain evidence="1">NM79_F5</strain>
    </source>
</reference>